<dbReference type="GO" id="GO:0003700">
    <property type="term" value="F:DNA-binding transcription factor activity"/>
    <property type="evidence" value="ECO:0007669"/>
    <property type="project" value="InterPro"/>
</dbReference>
<evidence type="ECO:0000259" key="4">
    <source>
        <dbReference type="PROSITE" id="PS01124"/>
    </source>
</evidence>
<dbReference type="Pfam" id="PF12833">
    <property type="entry name" value="HTH_18"/>
    <property type="match status" value="1"/>
</dbReference>
<dbReference type="Proteomes" id="UP000753961">
    <property type="component" value="Unassembled WGS sequence"/>
</dbReference>
<dbReference type="InterPro" id="IPR009057">
    <property type="entry name" value="Homeodomain-like_sf"/>
</dbReference>
<accession>A0A953HUU1</accession>
<keyword evidence="2" id="KW-0238">DNA-binding</keyword>
<dbReference type="PANTHER" id="PTHR43280:SF29">
    <property type="entry name" value="ARAC-FAMILY TRANSCRIPTIONAL REGULATOR"/>
    <property type="match status" value="1"/>
</dbReference>
<dbReference type="InterPro" id="IPR018060">
    <property type="entry name" value="HTH_AraC"/>
</dbReference>
<dbReference type="PANTHER" id="PTHR43280">
    <property type="entry name" value="ARAC-FAMILY TRANSCRIPTIONAL REGULATOR"/>
    <property type="match status" value="1"/>
</dbReference>
<keyword evidence="1" id="KW-0805">Transcription regulation</keyword>
<keyword evidence="3" id="KW-0804">Transcription</keyword>
<dbReference type="SUPFAM" id="SSF48452">
    <property type="entry name" value="TPR-like"/>
    <property type="match status" value="1"/>
</dbReference>
<dbReference type="EMBL" id="JAHVHU010000009">
    <property type="protein sequence ID" value="MBY5958611.1"/>
    <property type="molecule type" value="Genomic_DNA"/>
</dbReference>
<comment type="caution">
    <text evidence="5">The sequence shown here is derived from an EMBL/GenBank/DDBJ whole genome shotgun (WGS) entry which is preliminary data.</text>
</comment>
<evidence type="ECO:0000313" key="5">
    <source>
        <dbReference type="EMBL" id="MBY5958611.1"/>
    </source>
</evidence>
<dbReference type="SMART" id="SM00342">
    <property type="entry name" value="HTH_ARAC"/>
    <property type="match status" value="1"/>
</dbReference>
<keyword evidence="6" id="KW-1185">Reference proteome</keyword>
<dbReference type="AlphaFoldDB" id="A0A953HUU1"/>
<dbReference type="PROSITE" id="PS01124">
    <property type="entry name" value="HTH_ARAC_FAMILY_2"/>
    <property type="match status" value="1"/>
</dbReference>
<sequence>MLSTDKTKLSIAVLPFINISRAGEHEYFCDGITEEIINALSKIRRLKVISRTSSFYYKDHKASIREIGNALQVSVILEGSVRISDGMLRISAQLINTEDDSPFWSDSWDRRMENIFDIQDEISLLIADQLREHLGHMDISDRLVERPTQNLNAYEYYLKGRFHFLKWNPEDVSKAIEAFDKAVAMDDTLIEAHLGLADSYSFLAVAGFAPRETSWNKAIESINTAKALDPGNANLNYMLANQAFFTEASFSSAMNYAQKSLDRKPDYAEAHQFMSFLYALRGDMKKSKKHLLYARSVDPLSQETKFYEAYYLYRSGHYSQVIDILEVLLEENPKNTPVLIVSVYTRIKERQFEKAIETLDLIPRELLTPDEELGLRCLISVTAGHPDPALISDLEVQARESNAHHAHAYLFMVYSEMGKNDEAYAVLDRLFENHSSILLLGFSDPLAEKIFKDDRYDEYHSRVYPLANGETKPQKSSEPILDERTARRFVQKLNEYILAEEPYLNPSITLRLLAEYINIHPNQLSWVLNQCIGQNFNEFINQLRVEHFKKIVVDPSNSHISILGLAYESGFNSKTVFNTHFKKVEGMTPSQYLKSRK</sequence>
<evidence type="ECO:0000256" key="3">
    <source>
        <dbReference type="ARBA" id="ARBA00023163"/>
    </source>
</evidence>
<dbReference type="InterPro" id="IPR011990">
    <property type="entry name" value="TPR-like_helical_dom_sf"/>
</dbReference>
<dbReference type="RefSeq" id="WP_222580145.1">
    <property type="nucleotide sequence ID" value="NZ_JAHVHU010000009.1"/>
</dbReference>
<gene>
    <name evidence="5" type="ORF">KUV50_10735</name>
</gene>
<feature type="domain" description="HTH araC/xylS-type" evidence="4">
    <location>
        <begin position="491"/>
        <end position="595"/>
    </location>
</feature>
<evidence type="ECO:0000256" key="1">
    <source>
        <dbReference type="ARBA" id="ARBA00023015"/>
    </source>
</evidence>
<organism evidence="5 6">
    <name type="scientific">Membranihabitans marinus</name>
    <dbReference type="NCBI Taxonomy" id="1227546"/>
    <lineage>
        <taxon>Bacteria</taxon>
        <taxon>Pseudomonadati</taxon>
        <taxon>Bacteroidota</taxon>
        <taxon>Saprospiria</taxon>
        <taxon>Saprospirales</taxon>
        <taxon>Saprospiraceae</taxon>
        <taxon>Membranihabitans</taxon>
    </lineage>
</organism>
<protein>
    <submittedName>
        <fullName evidence="5">Helix-turn-helix domain-containing protein</fullName>
    </submittedName>
</protein>
<reference evidence="5" key="1">
    <citation type="submission" date="2021-06" db="EMBL/GenBank/DDBJ databases">
        <title>44 bacteria genomes isolated from Dapeng, Shenzhen.</title>
        <authorList>
            <person name="Zheng W."/>
            <person name="Yu S."/>
            <person name="Huang Y."/>
        </authorList>
    </citation>
    <scope>NUCLEOTIDE SEQUENCE</scope>
    <source>
        <strain evidence="5">DP5N28-2</strain>
    </source>
</reference>
<dbReference type="Gene3D" id="1.25.40.10">
    <property type="entry name" value="Tetratricopeptide repeat domain"/>
    <property type="match status" value="1"/>
</dbReference>
<dbReference type="Gene3D" id="1.10.10.60">
    <property type="entry name" value="Homeodomain-like"/>
    <property type="match status" value="2"/>
</dbReference>
<dbReference type="GO" id="GO:0043565">
    <property type="term" value="F:sequence-specific DNA binding"/>
    <property type="evidence" value="ECO:0007669"/>
    <property type="project" value="InterPro"/>
</dbReference>
<proteinExistence type="predicted"/>
<evidence type="ECO:0000256" key="2">
    <source>
        <dbReference type="ARBA" id="ARBA00023125"/>
    </source>
</evidence>
<evidence type="ECO:0000313" key="6">
    <source>
        <dbReference type="Proteomes" id="UP000753961"/>
    </source>
</evidence>
<name>A0A953HUU1_9BACT</name>
<dbReference type="SUPFAM" id="SSF46689">
    <property type="entry name" value="Homeodomain-like"/>
    <property type="match status" value="1"/>
</dbReference>